<evidence type="ECO:0000313" key="2">
    <source>
        <dbReference type="Proteomes" id="UP001056120"/>
    </source>
</evidence>
<keyword evidence="2" id="KW-1185">Reference proteome</keyword>
<reference evidence="1 2" key="2">
    <citation type="journal article" date="2022" name="Mol. Ecol. Resour.">
        <title>The genomes of chicory, endive, great burdock and yacon provide insights into Asteraceae paleo-polyploidization history and plant inulin production.</title>
        <authorList>
            <person name="Fan W."/>
            <person name="Wang S."/>
            <person name="Wang H."/>
            <person name="Wang A."/>
            <person name="Jiang F."/>
            <person name="Liu H."/>
            <person name="Zhao H."/>
            <person name="Xu D."/>
            <person name="Zhang Y."/>
        </authorList>
    </citation>
    <scope>NUCLEOTIDE SEQUENCE [LARGE SCALE GENOMIC DNA]</scope>
    <source>
        <strain evidence="2">cv. Yunnan</strain>
        <tissue evidence="1">Leaves</tissue>
    </source>
</reference>
<name>A0ACB9K6M4_9ASTR</name>
<accession>A0ACB9K6M4</accession>
<organism evidence="1 2">
    <name type="scientific">Smallanthus sonchifolius</name>
    <dbReference type="NCBI Taxonomy" id="185202"/>
    <lineage>
        <taxon>Eukaryota</taxon>
        <taxon>Viridiplantae</taxon>
        <taxon>Streptophyta</taxon>
        <taxon>Embryophyta</taxon>
        <taxon>Tracheophyta</taxon>
        <taxon>Spermatophyta</taxon>
        <taxon>Magnoliopsida</taxon>
        <taxon>eudicotyledons</taxon>
        <taxon>Gunneridae</taxon>
        <taxon>Pentapetalae</taxon>
        <taxon>asterids</taxon>
        <taxon>campanulids</taxon>
        <taxon>Asterales</taxon>
        <taxon>Asteraceae</taxon>
        <taxon>Asteroideae</taxon>
        <taxon>Heliantheae alliance</taxon>
        <taxon>Millerieae</taxon>
        <taxon>Smallanthus</taxon>
    </lineage>
</organism>
<dbReference type="EMBL" id="CM042018">
    <property type="protein sequence ID" value="KAI3827873.1"/>
    <property type="molecule type" value="Genomic_DNA"/>
</dbReference>
<dbReference type="Proteomes" id="UP001056120">
    <property type="component" value="Linkage Group LG01"/>
</dbReference>
<reference evidence="2" key="1">
    <citation type="journal article" date="2022" name="Mol. Ecol. Resour.">
        <title>The genomes of chicory, endive, great burdock and yacon provide insights into Asteraceae palaeo-polyploidization history and plant inulin production.</title>
        <authorList>
            <person name="Fan W."/>
            <person name="Wang S."/>
            <person name="Wang H."/>
            <person name="Wang A."/>
            <person name="Jiang F."/>
            <person name="Liu H."/>
            <person name="Zhao H."/>
            <person name="Xu D."/>
            <person name="Zhang Y."/>
        </authorList>
    </citation>
    <scope>NUCLEOTIDE SEQUENCE [LARGE SCALE GENOMIC DNA]</scope>
    <source>
        <strain evidence="2">cv. Yunnan</strain>
    </source>
</reference>
<comment type="caution">
    <text evidence="1">The sequence shown here is derived from an EMBL/GenBank/DDBJ whole genome shotgun (WGS) entry which is preliminary data.</text>
</comment>
<protein>
    <submittedName>
        <fullName evidence="1">Uncharacterized protein</fullName>
    </submittedName>
</protein>
<evidence type="ECO:0000313" key="1">
    <source>
        <dbReference type="EMBL" id="KAI3827873.1"/>
    </source>
</evidence>
<sequence length="587" mass="66708">MTSTQEGVKYATRNGLAYLKQDRDILETKEQDVKEVSLNTEDPDVKVLVGTNIPKDIEQNFVELLKSRTSTFARKHEDMTACPKDPFPLPHIDSMVDATACHEMLTFMDASSGFQKIQMELSDQEDTAFMTPNRDLRDAFDILYQYNMKLNPSKCHFGVGAGKFLGYMVTKRGIGASPEQIKAIINLNSPANTKDKDKIFEWEEKHEQALKSLKEYLSSAPLLMKPEDGEPLSLYLAVFVRAYSRRNQCVLRKPEISGRMANWSVKLSSYDLKYEPRTAIKSQSLADFVTDFSSDIQHEAGLEVQQLEESKDKWTLFTDGASNVRGTGLGILLKSPQGDIIPQTLSCEFQETNNEAEYEALITGLQLTRDIKIRYLQVTREDNAEDDALANLASALKIQKEEEADVRDLEPSQGSWILPIKKYLKDGEIPSDEKNHKAFRIRVSSFIILHNVLYRKSFAGPYLRCLEDPEAHEVLKDIHEVRKLPKAPGGKVFMLAMKDYFSKWVEAEAFIQVREKEVSSFLKRNILTRFGIPEEIVCDNGSQFIEMVISTARTNHQTPETNDEALAHDLDTVDILPKFVLQLISRE</sequence>
<gene>
    <name evidence="1" type="ORF">L1987_01961</name>
</gene>
<proteinExistence type="predicted"/>